<dbReference type="EMBL" id="CP059319">
    <property type="protein sequence ID" value="QTH20681.1"/>
    <property type="molecule type" value="Genomic_DNA"/>
</dbReference>
<keyword evidence="1" id="KW-1133">Transmembrane helix</keyword>
<accession>A0A975D1U1</accession>
<feature type="transmembrane region" description="Helical" evidence="1">
    <location>
        <begin position="38"/>
        <end position="57"/>
    </location>
</feature>
<keyword evidence="1" id="KW-0812">Transmembrane</keyword>
<sequence length="74" mass="8063">MVRWSVPHSGGICVEHGRRDRLSAWAQLDTVTAWLQKVPQPSALVLFLVAVAGVLVGRMRAAGAASHELRVTFE</sequence>
<protein>
    <submittedName>
        <fullName evidence="2">Uncharacterized protein</fullName>
    </submittedName>
</protein>
<proteinExistence type="predicted"/>
<keyword evidence="1" id="KW-0472">Membrane</keyword>
<reference evidence="2" key="1">
    <citation type="submission" date="2020-07" db="EMBL/GenBank/DDBJ databases">
        <authorList>
            <person name="Camacho E."/>
        </authorList>
    </citation>
    <scope>NUCLEOTIDE SEQUENCE</scope>
    <source>
        <strain evidence="2">MPO218</strain>
    </source>
</reference>
<dbReference type="AlphaFoldDB" id="A0A975D1U1"/>
<name>A0A975D1U1_9SPHN</name>
<organism evidence="2 3">
    <name type="scientific">Rhizorhabdus wittichii</name>
    <dbReference type="NCBI Taxonomy" id="160791"/>
    <lineage>
        <taxon>Bacteria</taxon>
        <taxon>Pseudomonadati</taxon>
        <taxon>Pseudomonadota</taxon>
        <taxon>Alphaproteobacteria</taxon>
        <taxon>Sphingomonadales</taxon>
        <taxon>Sphingomonadaceae</taxon>
        <taxon>Rhizorhabdus</taxon>
    </lineage>
</organism>
<reference evidence="2" key="2">
    <citation type="submission" date="2021-04" db="EMBL/GenBank/DDBJ databases">
        <title>Isolation and genomic analysis of the ibuprofen-degrading bacterium Sphingomonas strain MPO218.</title>
        <authorList>
            <person name="Aulestia M."/>
            <person name="Flores A."/>
            <person name="Mangas E.L."/>
            <person name="Perez-Pulido A.J."/>
            <person name="Santero E."/>
            <person name="Camacho E.M."/>
        </authorList>
    </citation>
    <scope>NUCLEOTIDE SEQUENCE</scope>
    <source>
        <strain evidence="2">MPO218</strain>
    </source>
</reference>
<dbReference type="RefSeq" id="WP_208632250.1">
    <property type="nucleotide sequence ID" value="NZ_CP059319.1"/>
</dbReference>
<evidence type="ECO:0000256" key="1">
    <source>
        <dbReference type="SAM" id="Phobius"/>
    </source>
</evidence>
<evidence type="ECO:0000313" key="3">
    <source>
        <dbReference type="Proteomes" id="UP000664914"/>
    </source>
</evidence>
<dbReference type="Proteomes" id="UP000664914">
    <property type="component" value="Chromosome"/>
</dbReference>
<gene>
    <name evidence="2" type="ORF">HRJ34_20440</name>
</gene>
<evidence type="ECO:0000313" key="2">
    <source>
        <dbReference type="EMBL" id="QTH20681.1"/>
    </source>
</evidence>